<accession>A0ABU6MP63</accession>
<evidence type="ECO:0000256" key="4">
    <source>
        <dbReference type="ARBA" id="ARBA00022598"/>
    </source>
</evidence>
<comment type="subcellular location">
    <subcellularLocation>
        <location evidence="9">Cytoplasm</location>
    </subcellularLocation>
</comment>
<dbReference type="NCBIfam" id="TIGR00018">
    <property type="entry name" value="panC"/>
    <property type="match status" value="1"/>
</dbReference>
<feature type="binding site" evidence="9">
    <location>
        <begin position="184"/>
        <end position="187"/>
    </location>
    <ligand>
        <name>ATP</name>
        <dbReference type="ChEBI" id="CHEBI:30616"/>
    </ligand>
</feature>
<dbReference type="CDD" id="cd00560">
    <property type="entry name" value="PanC"/>
    <property type="match status" value="1"/>
</dbReference>
<feature type="binding site" evidence="9">
    <location>
        <position position="61"/>
    </location>
    <ligand>
        <name>beta-alanine</name>
        <dbReference type="ChEBI" id="CHEBI:57966"/>
    </ligand>
</feature>
<evidence type="ECO:0000256" key="7">
    <source>
        <dbReference type="ARBA" id="ARBA00022840"/>
    </source>
</evidence>
<dbReference type="InterPro" id="IPR003721">
    <property type="entry name" value="Pantoate_ligase"/>
</dbReference>
<organism evidence="10 11">
    <name type="scientific">Heyndrickxia acidicola</name>
    <dbReference type="NCBI Taxonomy" id="209389"/>
    <lineage>
        <taxon>Bacteria</taxon>
        <taxon>Bacillati</taxon>
        <taxon>Bacillota</taxon>
        <taxon>Bacilli</taxon>
        <taxon>Bacillales</taxon>
        <taxon>Bacillaceae</taxon>
        <taxon>Heyndrickxia</taxon>
    </lineage>
</organism>
<evidence type="ECO:0000313" key="11">
    <source>
        <dbReference type="Proteomes" id="UP001341444"/>
    </source>
</evidence>
<dbReference type="PANTHER" id="PTHR21299">
    <property type="entry name" value="CYTIDYLATE KINASE/PANTOATE-BETA-ALANINE LIGASE"/>
    <property type="match status" value="1"/>
</dbReference>
<dbReference type="GO" id="GO:0016874">
    <property type="term" value="F:ligase activity"/>
    <property type="evidence" value="ECO:0007669"/>
    <property type="project" value="UniProtKB-KW"/>
</dbReference>
<dbReference type="Gene3D" id="3.40.50.620">
    <property type="entry name" value="HUPs"/>
    <property type="match status" value="1"/>
</dbReference>
<feature type="binding site" evidence="9">
    <location>
        <begin position="147"/>
        <end position="150"/>
    </location>
    <ligand>
        <name>ATP</name>
        <dbReference type="ChEBI" id="CHEBI:30616"/>
    </ligand>
</feature>
<dbReference type="InterPro" id="IPR004821">
    <property type="entry name" value="Cyt_trans-like"/>
</dbReference>
<comment type="miscellaneous">
    <text evidence="9">The reaction proceeds by a bi uni uni bi ping pong mechanism.</text>
</comment>
<feature type="binding site" evidence="9">
    <location>
        <position position="153"/>
    </location>
    <ligand>
        <name>(R)-pantoate</name>
        <dbReference type="ChEBI" id="CHEBI:15980"/>
    </ligand>
</feature>
<dbReference type="Gene3D" id="3.30.1300.10">
    <property type="entry name" value="Pantoate-beta-alanine ligase, C-terminal domain"/>
    <property type="match status" value="1"/>
</dbReference>
<feature type="binding site" evidence="9">
    <location>
        <position position="61"/>
    </location>
    <ligand>
        <name>(R)-pantoate</name>
        <dbReference type="ChEBI" id="CHEBI:15980"/>
    </ligand>
</feature>
<keyword evidence="3 9" id="KW-0963">Cytoplasm</keyword>
<keyword evidence="11" id="KW-1185">Reference proteome</keyword>
<keyword evidence="7 9" id="KW-0067">ATP-binding</keyword>
<comment type="similarity">
    <text evidence="2 9">Belongs to the pantothenate synthetase family.</text>
</comment>
<dbReference type="NCBIfam" id="TIGR00125">
    <property type="entry name" value="cyt_tran_rel"/>
    <property type="match status" value="1"/>
</dbReference>
<keyword evidence="5 9" id="KW-0566">Pantothenate biosynthesis</keyword>
<dbReference type="InterPro" id="IPR014729">
    <property type="entry name" value="Rossmann-like_a/b/a_fold"/>
</dbReference>
<evidence type="ECO:0000256" key="8">
    <source>
        <dbReference type="ARBA" id="ARBA00048258"/>
    </source>
</evidence>
<keyword evidence="6 9" id="KW-0547">Nucleotide-binding</keyword>
<reference evidence="10 11" key="1">
    <citation type="submission" date="2023-03" db="EMBL/GenBank/DDBJ databases">
        <title>Bacillus Genome Sequencing.</title>
        <authorList>
            <person name="Dunlap C."/>
        </authorList>
    </citation>
    <scope>NUCLEOTIDE SEQUENCE [LARGE SCALE GENOMIC DNA]</scope>
    <source>
        <strain evidence="10 11">B-23453</strain>
    </source>
</reference>
<gene>
    <name evidence="9 10" type="primary">panC</name>
    <name evidence="10" type="ORF">P4T90_18400</name>
</gene>
<dbReference type="InterPro" id="IPR042176">
    <property type="entry name" value="Pantoate_ligase_C"/>
</dbReference>
<dbReference type="PANTHER" id="PTHR21299:SF1">
    <property type="entry name" value="PANTOATE--BETA-ALANINE LIGASE"/>
    <property type="match status" value="1"/>
</dbReference>
<comment type="catalytic activity">
    <reaction evidence="8 9">
        <text>(R)-pantoate + beta-alanine + ATP = (R)-pantothenate + AMP + diphosphate + H(+)</text>
        <dbReference type="Rhea" id="RHEA:10912"/>
        <dbReference type="ChEBI" id="CHEBI:15378"/>
        <dbReference type="ChEBI" id="CHEBI:15980"/>
        <dbReference type="ChEBI" id="CHEBI:29032"/>
        <dbReference type="ChEBI" id="CHEBI:30616"/>
        <dbReference type="ChEBI" id="CHEBI:33019"/>
        <dbReference type="ChEBI" id="CHEBI:57966"/>
        <dbReference type="ChEBI" id="CHEBI:456215"/>
        <dbReference type="EC" id="6.3.2.1"/>
    </reaction>
</comment>
<dbReference type="EC" id="6.3.2.1" evidence="9"/>
<evidence type="ECO:0000256" key="3">
    <source>
        <dbReference type="ARBA" id="ARBA00022490"/>
    </source>
</evidence>
<feature type="binding site" evidence="9">
    <location>
        <position position="176"/>
    </location>
    <ligand>
        <name>ATP</name>
        <dbReference type="ChEBI" id="CHEBI:30616"/>
    </ligand>
</feature>
<dbReference type="EMBL" id="JARMAB010000029">
    <property type="protein sequence ID" value="MED1205022.1"/>
    <property type="molecule type" value="Genomic_DNA"/>
</dbReference>
<evidence type="ECO:0000256" key="2">
    <source>
        <dbReference type="ARBA" id="ARBA00009256"/>
    </source>
</evidence>
<sequence length="285" mass="31880">MNVVTSRRELASLVFENKKQGKSIGFVPTMGYLHEGHLTLAKAAREQNDLVVMSIFVNPLQFGPGEDFESYPRDTERDTALAESAGVDCLFIPSVEEMYPNPLSLDIKVIERVDVLCGKKRPGHFDGVAAVLIKLFNLVMPNRAYFGLKDAQQVAVIHGIVDDLFFPIEIVEIPTVREEDGLAKSSRNVRLSEKERKDASELYQALKKAQEAVAEGEKSTAKIEELVKSHISMSTNGKIDYVEIYAYPSLKPIDFFDIRGKAIIAIAVQFEKARLIDNLILNMDF</sequence>
<dbReference type="Pfam" id="PF02569">
    <property type="entry name" value="Pantoate_ligase"/>
    <property type="match status" value="1"/>
</dbReference>
<evidence type="ECO:0000256" key="1">
    <source>
        <dbReference type="ARBA" id="ARBA00004990"/>
    </source>
</evidence>
<proteinExistence type="inferred from homology"/>
<dbReference type="Proteomes" id="UP001341444">
    <property type="component" value="Unassembled WGS sequence"/>
</dbReference>
<evidence type="ECO:0000256" key="5">
    <source>
        <dbReference type="ARBA" id="ARBA00022655"/>
    </source>
</evidence>
<feature type="active site" description="Proton donor" evidence="9">
    <location>
        <position position="37"/>
    </location>
</feature>
<dbReference type="RefSeq" id="WP_066262754.1">
    <property type="nucleotide sequence ID" value="NZ_JARMAB010000029.1"/>
</dbReference>
<comment type="caution">
    <text evidence="10">The sequence shown here is derived from an EMBL/GenBank/DDBJ whole genome shotgun (WGS) entry which is preliminary data.</text>
</comment>
<feature type="binding site" evidence="9">
    <location>
        <begin position="30"/>
        <end position="37"/>
    </location>
    <ligand>
        <name>ATP</name>
        <dbReference type="ChEBI" id="CHEBI:30616"/>
    </ligand>
</feature>
<evidence type="ECO:0000256" key="6">
    <source>
        <dbReference type="ARBA" id="ARBA00022741"/>
    </source>
</evidence>
<comment type="subunit">
    <text evidence="9">Homodimer.</text>
</comment>
<evidence type="ECO:0000313" key="10">
    <source>
        <dbReference type="EMBL" id="MED1205022.1"/>
    </source>
</evidence>
<dbReference type="SUPFAM" id="SSF52374">
    <property type="entry name" value="Nucleotidylyl transferase"/>
    <property type="match status" value="1"/>
</dbReference>
<comment type="pathway">
    <text evidence="1 9">Cofactor biosynthesis; (R)-pantothenate biosynthesis; (R)-pantothenate from (R)-pantoate and beta-alanine: step 1/1.</text>
</comment>
<name>A0ABU6MP63_9BACI</name>
<keyword evidence="4 9" id="KW-0436">Ligase</keyword>
<protein>
    <recommendedName>
        <fullName evidence="9">Pantothenate synthetase</fullName>
        <shortName evidence="9">PS</shortName>
        <ecNumber evidence="9">6.3.2.1</ecNumber>
    </recommendedName>
    <alternativeName>
        <fullName evidence="9">Pantoate--beta-alanine ligase</fullName>
    </alternativeName>
    <alternativeName>
        <fullName evidence="9">Pantoate-activating enzyme</fullName>
    </alternativeName>
</protein>
<evidence type="ECO:0000256" key="9">
    <source>
        <dbReference type="HAMAP-Rule" id="MF_00158"/>
    </source>
</evidence>
<comment type="function">
    <text evidence="9">Catalyzes the condensation of pantoate with beta-alanine in an ATP-dependent reaction via a pantoyl-adenylate intermediate.</text>
</comment>
<dbReference type="HAMAP" id="MF_00158">
    <property type="entry name" value="PanC"/>
    <property type="match status" value="1"/>
</dbReference>